<evidence type="ECO:0000313" key="3">
    <source>
        <dbReference type="Proteomes" id="UP000887013"/>
    </source>
</evidence>
<feature type="domain" description="Mos1 transposase HTH" evidence="1">
    <location>
        <begin position="126"/>
        <end position="171"/>
    </location>
</feature>
<reference evidence="2" key="1">
    <citation type="submission" date="2020-08" db="EMBL/GenBank/DDBJ databases">
        <title>Multicomponent nature underlies the extraordinary mechanical properties of spider dragline silk.</title>
        <authorList>
            <person name="Kono N."/>
            <person name="Nakamura H."/>
            <person name="Mori M."/>
            <person name="Yoshida Y."/>
            <person name="Ohtoshi R."/>
            <person name="Malay A.D."/>
            <person name="Moran D.A.P."/>
            <person name="Tomita M."/>
            <person name="Numata K."/>
            <person name="Arakawa K."/>
        </authorList>
    </citation>
    <scope>NUCLEOTIDE SEQUENCE</scope>
</reference>
<dbReference type="Proteomes" id="UP000887013">
    <property type="component" value="Unassembled WGS sequence"/>
</dbReference>
<comment type="caution">
    <text evidence="2">The sequence shown here is derived from an EMBL/GenBank/DDBJ whole genome shotgun (WGS) entry which is preliminary data.</text>
</comment>
<dbReference type="GO" id="GO:0031297">
    <property type="term" value="P:replication fork processing"/>
    <property type="evidence" value="ECO:0007669"/>
    <property type="project" value="TreeGrafter"/>
</dbReference>
<keyword evidence="3" id="KW-1185">Reference proteome</keyword>
<dbReference type="Gene3D" id="1.10.10.1450">
    <property type="match status" value="1"/>
</dbReference>
<organism evidence="2 3">
    <name type="scientific">Nephila pilipes</name>
    <name type="common">Giant wood spider</name>
    <name type="synonym">Nephila maculata</name>
    <dbReference type="NCBI Taxonomy" id="299642"/>
    <lineage>
        <taxon>Eukaryota</taxon>
        <taxon>Metazoa</taxon>
        <taxon>Ecdysozoa</taxon>
        <taxon>Arthropoda</taxon>
        <taxon>Chelicerata</taxon>
        <taxon>Arachnida</taxon>
        <taxon>Araneae</taxon>
        <taxon>Araneomorphae</taxon>
        <taxon>Entelegynae</taxon>
        <taxon>Araneoidea</taxon>
        <taxon>Nephilidae</taxon>
        <taxon>Nephila</taxon>
    </lineage>
</organism>
<dbReference type="GO" id="GO:0044774">
    <property type="term" value="P:mitotic DNA integrity checkpoint signaling"/>
    <property type="evidence" value="ECO:0007669"/>
    <property type="project" value="TreeGrafter"/>
</dbReference>
<name>A0A8X6T2E8_NEPPI</name>
<dbReference type="GO" id="GO:0000014">
    <property type="term" value="F:single-stranded DNA endodeoxyribonuclease activity"/>
    <property type="evidence" value="ECO:0007669"/>
    <property type="project" value="TreeGrafter"/>
</dbReference>
<dbReference type="EMBL" id="BMAW01096559">
    <property type="protein sequence ID" value="GFS75190.1"/>
    <property type="molecule type" value="Genomic_DNA"/>
</dbReference>
<sequence length="218" mass="24583">MPWHPNFPDPNLIENVQDVTEPLLRTRKPLPRNIEELRDRCEISSKICLRLSSKSMWHPCQGGMQLLSVPKPEQHGIRYGNSVSGGLKTGRSRVGKSVVIKASPPHTFIIRNLYSAKRNVSKDLARCCLFCDLKVGLSEAASSRQICRAFGDSTVNERTARHWFKKFRSGDLSLCEEPNSGRPHALDNESLSAAIEENSSLAKQFNVSDKIVRLHLHW</sequence>
<dbReference type="InterPro" id="IPR052709">
    <property type="entry name" value="Transposase-MT_Hybrid"/>
</dbReference>
<dbReference type="GO" id="GO:0000729">
    <property type="term" value="P:DNA double-strand break processing"/>
    <property type="evidence" value="ECO:0007669"/>
    <property type="project" value="TreeGrafter"/>
</dbReference>
<dbReference type="GO" id="GO:0044547">
    <property type="term" value="F:DNA topoisomerase binding"/>
    <property type="evidence" value="ECO:0007669"/>
    <property type="project" value="TreeGrafter"/>
</dbReference>
<dbReference type="InterPro" id="IPR041426">
    <property type="entry name" value="Mos1_HTH"/>
</dbReference>
<evidence type="ECO:0000259" key="1">
    <source>
        <dbReference type="Pfam" id="PF17906"/>
    </source>
</evidence>
<dbReference type="GO" id="GO:0042800">
    <property type="term" value="F:histone H3K4 methyltransferase activity"/>
    <property type="evidence" value="ECO:0007669"/>
    <property type="project" value="TreeGrafter"/>
</dbReference>
<dbReference type="GO" id="GO:0000793">
    <property type="term" value="C:condensed chromosome"/>
    <property type="evidence" value="ECO:0007669"/>
    <property type="project" value="TreeGrafter"/>
</dbReference>
<dbReference type="PANTHER" id="PTHR46060:SF2">
    <property type="entry name" value="HISTONE-LYSINE N-METHYLTRANSFERASE SETMAR"/>
    <property type="match status" value="1"/>
</dbReference>
<proteinExistence type="predicted"/>
<dbReference type="PANTHER" id="PTHR46060">
    <property type="entry name" value="MARINER MOS1 TRANSPOSASE-LIKE PROTEIN"/>
    <property type="match status" value="1"/>
</dbReference>
<dbReference type="GO" id="GO:0003690">
    <property type="term" value="F:double-stranded DNA binding"/>
    <property type="evidence" value="ECO:0007669"/>
    <property type="project" value="TreeGrafter"/>
</dbReference>
<dbReference type="AlphaFoldDB" id="A0A8X6T2E8"/>
<dbReference type="GO" id="GO:0006303">
    <property type="term" value="P:double-strand break repair via nonhomologous end joining"/>
    <property type="evidence" value="ECO:0007669"/>
    <property type="project" value="TreeGrafter"/>
</dbReference>
<dbReference type="Pfam" id="PF17906">
    <property type="entry name" value="HTH_48"/>
    <property type="match status" value="1"/>
</dbReference>
<dbReference type="GO" id="GO:0046975">
    <property type="term" value="F:histone H3K36 methyltransferase activity"/>
    <property type="evidence" value="ECO:0007669"/>
    <property type="project" value="TreeGrafter"/>
</dbReference>
<gene>
    <name evidence="2" type="primary">NCL1_24134</name>
    <name evidence="2" type="ORF">NPIL_581071</name>
</gene>
<protein>
    <submittedName>
        <fullName evidence="2">Histone-lysine N-methyltransferase SETMAR</fullName>
    </submittedName>
</protein>
<dbReference type="GO" id="GO:0035861">
    <property type="term" value="C:site of double-strand break"/>
    <property type="evidence" value="ECO:0007669"/>
    <property type="project" value="TreeGrafter"/>
</dbReference>
<evidence type="ECO:0000313" key="2">
    <source>
        <dbReference type="EMBL" id="GFS75190.1"/>
    </source>
</evidence>
<accession>A0A8X6T2E8</accession>
<dbReference type="GO" id="GO:0005634">
    <property type="term" value="C:nucleus"/>
    <property type="evidence" value="ECO:0007669"/>
    <property type="project" value="TreeGrafter"/>
</dbReference>
<dbReference type="GO" id="GO:0003697">
    <property type="term" value="F:single-stranded DNA binding"/>
    <property type="evidence" value="ECO:0007669"/>
    <property type="project" value="TreeGrafter"/>
</dbReference>
<dbReference type="OrthoDB" id="6431778at2759"/>
<dbReference type="GO" id="GO:0015074">
    <property type="term" value="P:DNA integration"/>
    <property type="evidence" value="ECO:0007669"/>
    <property type="project" value="TreeGrafter"/>
</dbReference>